<protein>
    <recommendedName>
        <fullName evidence="3">Lipoprotein</fullName>
    </recommendedName>
</protein>
<proteinExistence type="predicted"/>
<name>A0ABW5YPC3_9FLAO</name>
<sequence length="124" mass="14440">MKKKITIKTFTSFSTLLVLCLFLLLSPCKVRNFIQDELGIPQTETSNKSKTTFQSVCKEFGDANKKDTTEKSVRENFALNFQDSEVFRFSITSWKPNLALPTKQNQKVLPIPFYILYQHFKDYL</sequence>
<dbReference type="EMBL" id="JBHUPC010000017">
    <property type="protein sequence ID" value="MFD2892742.1"/>
    <property type="molecule type" value="Genomic_DNA"/>
</dbReference>
<keyword evidence="2" id="KW-1185">Reference proteome</keyword>
<evidence type="ECO:0000313" key="1">
    <source>
        <dbReference type="EMBL" id="MFD2892742.1"/>
    </source>
</evidence>
<comment type="caution">
    <text evidence="1">The sequence shown here is derived from an EMBL/GenBank/DDBJ whole genome shotgun (WGS) entry which is preliminary data.</text>
</comment>
<dbReference type="Proteomes" id="UP001597534">
    <property type="component" value="Unassembled WGS sequence"/>
</dbReference>
<accession>A0ABW5YPC3</accession>
<evidence type="ECO:0008006" key="3">
    <source>
        <dbReference type="Google" id="ProtNLM"/>
    </source>
</evidence>
<dbReference type="RefSeq" id="WP_379812457.1">
    <property type="nucleotide sequence ID" value="NZ_JBHUPC010000017.1"/>
</dbReference>
<gene>
    <name evidence="1" type="ORF">ACFS5J_12040</name>
</gene>
<organism evidence="1 2">
    <name type="scientific">Flavobacterium chuncheonense</name>
    <dbReference type="NCBI Taxonomy" id="2026653"/>
    <lineage>
        <taxon>Bacteria</taxon>
        <taxon>Pseudomonadati</taxon>
        <taxon>Bacteroidota</taxon>
        <taxon>Flavobacteriia</taxon>
        <taxon>Flavobacteriales</taxon>
        <taxon>Flavobacteriaceae</taxon>
        <taxon>Flavobacterium</taxon>
    </lineage>
</organism>
<evidence type="ECO:0000313" key="2">
    <source>
        <dbReference type="Proteomes" id="UP001597534"/>
    </source>
</evidence>
<reference evidence="2" key="1">
    <citation type="journal article" date="2019" name="Int. J. Syst. Evol. Microbiol.">
        <title>The Global Catalogue of Microorganisms (GCM) 10K type strain sequencing project: providing services to taxonomists for standard genome sequencing and annotation.</title>
        <authorList>
            <consortium name="The Broad Institute Genomics Platform"/>
            <consortium name="The Broad Institute Genome Sequencing Center for Infectious Disease"/>
            <person name="Wu L."/>
            <person name="Ma J."/>
        </authorList>
    </citation>
    <scope>NUCLEOTIDE SEQUENCE [LARGE SCALE GENOMIC DNA]</scope>
    <source>
        <strain evidence="2">KCTC 22671</strain>
    </source>
</reference>